<proteinExistence type="predicted"/>
<evidence type="ECO:0000313" key="2">
    <source>
        <dbReference type="Proteomes" id="UP000510821"/>
    </source>
</evidence>
<reference evidence="2" key="1">
    <citation type="submission" date="2020-07" db="EMBL/GenBank/DDBJ databases">
        <title>Metabolic diversity and evolutionary history of the archaeal phylum ###Micrarchaeota### uncovered from a freshwater lake metagenome.</title>
        <authorList>
            <person name="Kadnikov V.V."/>
            <person name="Savvichev A.S."/>
            <person name="Mardanov A.V."/>
            <person name="Beletsky A.V."/>
            <person name="Chupakov A.V."/>
            <person name="Kokryatskaya N.M."/>
            <person name="Pimenov N.V."/>
            <person name="Ravin N.V."/>
        </authorList>
    </citation>
    <scope>NUCLEOTIDE SEQUENCE [LARGE SCALE GENOMIC DNA]</scope>
</reference>
<dbReference type="Proteomes" id="UP000510821">
    <property type="component" value="Chromosome"/>
</dbReference>
<name>A0A7D6BBT4_FERL1</name>
<organism evidence="1 2">
    <name type="scientific">Fermentimicrarchaeum limneticum</name>
    <dbReference type="NCBI Taxonomy" id="2795018"/>
    <lineage>
        <taxon>Archaea</taxon>
        <taxon>Candidatus Micrarchaeota</taxon>
        <taxon>Candidatus Fermentimicrarchaeales</taxon>
        <taxon>Candidatus Fermentimicrarchaeaceae</taxon>
        <taxon>Candidatus Fermentimicrarchaeum</taxon>
    </lineage>
</organism>
<dbReference type="KEGG" id="flt:Sv326_0304"/>
<evidence type="ECO:0000313" key="1">
    <source>
        <dbReference type="EMBL" id="QLJ52479.1"/>
    </source>
</evidence>
<sequence>MESRVYECDTQQIGNLKKLLESDPYADKSFARQGYKLKDGGVIGADKSKSYLYIKADSDFFKSAEEKFKEVSSMKRSEKKLGETIIMRIEEEEGSAEQGFGAIFG</sequence>
<dbReference type="AlphaFoldDB" id="A0A7D6BBT4"/>
<dbReference type="EMBL" id="CP058998">
    <property type="protein sequence ID" value="QLJ52479.1"/>
    <property type="molecule type" value="Genomic_DNA"/>
</dbReference>
<protein>
    <submittedName>
        <fullName evidence="1">Uncharacterized protein</fullName>
    </submittedName>
</protein>
<accession>A0A7D6BBT4</accession>
<gene>
    <name evidence="1" type="ORF">Sv326_0304</name>
</gene>